<dbReference type="InterPro" id="IPR025943">
    <property type="entry name" value="Sigma_54_int_dom_ATP-bd_2"/>
</dbReference>
<dbReference type="InterPro" id="IPR025662">
    <property type="entry name" value="Sigma_54_int_dom_ATP-bd_1"/>
</dbReference>
<dbReference type="AlphaFoldDB" id="A0A6G9RI73"/>
<dbReference type="GO" id="GO:0000160">
    <property type="term" value="P:phosphorelay signal transduction system"/>
    <property type="evidence" value="ECO:0007669"/>
    <property type="project" value="UniProtKB-KW"/>
</dbReference>
<feature type="domain" description="Sigma-54 factor interaction" evidence="8">
    <location>
        <begin position="346"/>
        <end position="575"/>
    </location>
</feature>
<dbReference type="Gene3D" id="3.40.50.300">
    <property type="entry name" value="P-loop containing nucleotide triphosphate hydrolases"/>
    <property type="match status" value="1"/>
</dbReference>
<organism evidence="9 10">
    <name type="scientific">Kluyvera genomosp. 3</name>
    <dbReference type="NCBI Taxonomy" id="2774055"/>
    <lineage>
        <taxon>Bacteria</taxon>
        <taxon>Pseudomonadati</taxon>
        <taxon>Pseudomonadota</taxon>
        <taxon>Gammaproteobacteria</taxon>
        <taxon>Enterobacterales</taxon>
        <taxon>Enterobacteriaceae</taxon>
        <taxon>Kluyvera</taxon>
    </lineage>
</organism>
<dbReference type="GO" id="GO:0005524">
    <property type="term" value="F:ATP binding"/>
    <property type="evidence" value="ECO:0007669"/>
    <property type="project" value="UniProtKB-KW"/>
</dbReference>
<sequence>MTQFDEANIAPLPGMSLKESVNTVLQHLRQQSDKASLLRAFIPLPPPFNRVQLIELHFIDSGFYYRCFDDGSVACSSHGWQGECSDSSIHMILLSNALMAELRFIRSDGGQYTPQDTQLFSWLARLARPVLENFLQQEILRASLQTLAQERDHHQILVDITNSVLSHLEMEELVSDVAREIHHYFGISAIGIILRDNGRPGKHSVHYTEFCEEGPRSQHYILQEMSPVLTQAMTQNQPQLYQQDDSKCWQNDPLLYEAAHRGLSNILVLPLTFGNHTPGVLLLAHASTTPFERENGALLQQIADRIAIAVDNADAWSSMTALKESLKQENSQLSAQLLSSMGVGDIIYQSQAMHDLLQQVDIVAQSDSTVLICGETGTGKEIIARAVHQLSNRHDKPLIKINCAAIPASLLESELFGYDKGAFTGAINTHKGRFEIADGGTLFLDEIGDLPLELQPKLLRVLQEREIERLGGSRTINVNVRVIAATNRDLRQMVDNREFRDDLFYRLNVFPLELPPLRERPEDIPLLAKYFTRKLALRMNRTIDNISPQTLEQLVSYDWPGNVRELENVIERAVLLTRDTTLNLHLTQQSTRLLPTFKNVEPPAVNPVQQMLHPGPPENDDEERRVIVQALRESNGIVAGPRGAANRLGMKRTTLLSRMQRLGISPREVL</sequence>
<dbReference type="KEGG" id="kgn:GY169_06305"/>
<dbReference type="Proteomes" id="UP000503580">
    <property type="component" value="Chromosome"/>
</dbReference>
<evidence type="ECO:0000256" key="6">
    <source>
        <dbReference type="ARBA" id="ARBA00023159"/>
    </source>
</evidence>
<dbReference type="Pfam" id="PF13185">
    <property type="entry name" value="GAF_2"/>
    <property type="match status" value="1"/>
</dbReference>
<evidence type="ECO:0000256" key="2">
    <source>
        <dbReference type="ARBA" id="ARBA00022840"/>
    </source>
</evidence>
<keyword evidence="4" id="KW-0805">Transcription regulation</keyword>
<dbReference type="PROSITE" id="PS00688">
    <property type="entry name" value="SIGMA54_INTERACT_3"/>
    <property type="match status" value="1"/>
</dbReference>
<dbReference type="PROSITE" id="PS50045">
    <property type="entry name" value="SIGMA54_INTERACT_4"/>
    <property type="match status" value="1"/>
</dbReference>
<dbReference type="SMART" id="SM00065">
    <property type="entry name" value="GAF"/>
    <property type="match status" value="1"/>
</dbReference>
<dbReference type="Pfam" id="PF00158">
    <property type="entry name" value="Sigma54_activat"/>
    <property type="match status" value="1"/>
</dbReference>
<dbReference type="PROSITE" id="PS00676">
    <property type="entry name" value="SIGMA54_INTERACT_2"/>
    <property type="match status" value="1"/>
</dbReference>
<dbReference type="InterPro" id="IPR003018">
    <property type="entry name" value="GAF"/>
</dbReference>
<dbReference type="InterPro" id="IPR009057">
    <property type="entry name" value="Homeodomain-like_sf"/>
</dbReference>
<dbReference type="RefSeq" id="WP_167575261.1">
    <property type="nucleotide sequence ID" value="NZ_CP050321.1"/>
</dbReference>
<dbReference type="GO" id="GO:0006355">
    <property type="term" value="P:regulation of DNA-templated transcription"/>
    <property type="evidence" value="ECO:0007669"/>
    <property type="project" value="InterPro"/>
</dbReference>
<dbReference type="Pfam" id="PF25601">
    <property type="entry name" value="AAA_lid_14"/>
    <property type="match status" value="1"/>
</dbReference>
<dbReference type="SUPFAM" id="SSF46689">
    <property type="entry name" value="Homeodomain-like"/>
    <property type="match status" value="1"/>
</dbReference>
<dbReference type="InterPro" id="IPR003593">
    <property type="entry name" value="AAA+_ATPase"/>
</dbReference>
<dbReference type="InterPro" id="IPR002078">
    <property type="entry name" value="Sigma_54_int"/>
</dbReference>
<dbReference type="InterPro" id="IPR025944">
    <property type="entry name" value="Sigma_54_int_dom_CS"/>
</dbReference>
<keyword evidence="1" id="KW-0547">Nucleotide-binding</keyword>
<dbReference type="CDD" id="cd00009">
    <property type="entry name" value="AAA"/>
    <property type="match status" value="1"/>
</dbReference>
<evidence type="ECO:0000259" key="8">
    <source>
        <dbReference type="PROSITE" id="PS50045"/>
    </source>
</evidence>
<dbReference type="FunFam" id="1.10.8.60:FF:000014">
    <property type="entry name" value="DNA-binding transcriptional regulator NtrC"/>
    <property type="match status" value="1"/>
</dbReference>
<reference evidence="9 10" key="1">
    <citation type="submission" date="2020-02" db="EMBL/GenBank/DDBJ databases">
        <title>Whole genome PO2S7.</title>
        <authorList>
            <person name="Singha K.M."/>
        </authorList>
    </citation>
    <scope>NUCLEOTIDE SEQUENCE [LARGE SCALE GENOMIC DNA]</scope>
    <source>
        <strain evidence="9 10">PO2S7</strain>
    </source>
</reference>
<keyword evidence="7" id="KW-0804">Transcription</keyword>
<dbReference type="Gene3D" id="1.10.10.60">
    <property type="entry name" value="Homeodomain-like"/>
    <property type="match status" value="1"/>
</dbReference>
<evidence type="ECO:0000256" key="3">
    <source>
        <dbReference type="ARBA" id="ARBA00023012"/>
    </source>
</evidence>
<dbReference type="Gene3D" id="3.30.450.40">
    <property type="match status" value="1"/>
</dbReference>
<dbReference type="GO" id="GO:0043565">
    <property type="term" value="F:sequence-specific DNA binding"/>
    <property type="evidence" value="ECO:0007669"/>
    <property type="project" value="InterPro"/>
</dbReference>
<evidence type="ECO:0000256" key="7">
    <source>
        <dbReference type="ARBA" id="ARBA00023163"/>
    </source>
</evidence>
<dbReference type="InterPro" id="IPR027417">
    <property type="entry name" value="P-loop_NTPase"/>
</dbReference>
<keyword evidence="6" id="KW-0010">Activator</keyword>
<protein>
    <submittedName>
        <fullName evidence="9">Sigma-54-dependent Fis family transcriptional regulator</fullName>
    </submittedName>
</protein>
<evidence type="ECO:0000256" key="4">
    <source>
        <dbReference type="ARBA" id="ARBA00023015"/>
    </source>
</evidence>
<keyword evidence="2" id="KW-0067">ATP-binding</keyword>
<evidence type="ECO:0000256" key="5">
    <source>
        <dbReference type="ARBA" id="ARBA00023125"/>
    </source>
</evidence>
<keyword evidence="10" id="KW-1185">Reference proteome</keyword>
<dbReference type="InterPro" id="IPR058031">
    <property type="entry name" value="AAA_lid_NorR"/>
</dbReference>
<dbReference type="EMBL" id="CP050321">
    <property type="protein sequence ID" value="QIR26448.1"/>
    <property type="molecule type" value="Genomic_DNA"/>
</dbReference>
<keyword evidence="3" id="KW-0902">Two-component regulatory system</keyword>
<dbReference type="Gene3D" id="1.10.8.60">
    <property type="match status" value="1"/>
</dbReference>
<evidence type="ECO:0000256" key="1">
    <source>
        <dbReference type="ARBA" id="ARBA00022741"/>
    </source>
</evidence>
<dbReference type="SUPFAM" id="SSF52540">
    <property type="entry name" value="P-loop containing nucleoside triphosphate hydrolases"/>
    <property type="match status" value="1"/>
</dbReference>
<dbReference type="InterPro" id="IPR029016">
    <property type="entry name" value="GAF-like_dom_sf"/>
</dbReference>
<name>A0A6G9RI73_9ENTR</name>
<gene>
    <name evidence="9" type="ORF">GY169_06305</name>
</gene>
<dbReference type="FunFam" id="3.40.50.300:FF:000006">
    <property type="entry name" value="DNA-binding transcriptional regulator NtrC"/>
    <property type="match status" value="1"/>
</dbReference>
<dbReference type="PANTHER" id="PTHR32071:SF123">
    <property type="entry name" value="DNA-BINDING TRANSCRIPTIONAL ACTIVATOR HYFR-RELATED"/>
    <property type="match status" value="1"/>
</dbReference>
<keyword evidence="5" id="KW-0238">DNA-binding</keyword>
<dbReference type="PROSITE" id="PS00675">
    <property type="entry name" value="SIGMA54_INTERACT_1"/>
    <property type="match status" value="1"/>
</dbReference>
<proteinExistence type="predicted"/>
<dbReference type="SUPFAM" id="SSF55781">
    <property type="entry name" value="GAF domain-like"/>
    <property type="match status" value="1"/>
</dbReference>
<evidence type="ECO:0000313" key="10">
    <source>
        <dbReference type="Proteomes" id="UP000503580"/>
    </source>
</evidence>
<dbReference type="SMART" id="SM00382">
    <property type="entry name" value="AAA"/>
    <property type="match status" value="1"/>
</dbReference>
<dbReference type="PANTHER" id="PTHR32071">
    <property type="entry name" value="TRANSCRIPTIONAL REGULATORY PROTEIN"/>
    <property type="match status" value="1"/>
</dbReference>
<evidence type="ECO:0000313" key="9">
    <source>
        <dbReference type="EMBL" id="QIR26448.1"/>
    </source>
</evidence>
<accession>A0A6G9RI73</accession>